<protein>
    <submittedName>
        <fullName evidence="1">Uncharacterized protein</fullName>
    </submittedName>
</protein>
<gene>
    <name evidence="1" type="ORF">ENK01_02585</name>
</gene>
<comment type="caution">
    <text evidence="1">The sequence shown here is derived from an EMBL/GenBank/DDBJ whole genome shotgun (WGS) entry which is preliminary data.</text>
</comment>
<accession>A0A7V5U146</accession>
<dbReference type="Proteomes" id="UP000885806">
    <property type="component" value="Unassembled WGS sequence"/>
</dbReference>
<proteinExistence type="predicted"/>
<dbReference type="AlphaFoldDB" id="A0A7V5U146"/>
<name>A0A7V5U146_9PROT</name>
<reference evidence="1" key="1">
    <citation type="journal article" date="2020" name="mSystems">
        <title>Genome- and Community-Level Interaction Insights into Carbon Utilization and Element Cycling Functions of Hydrothermarchaeota in Hydrothermal Sediment.</title>
        <authorList>
            <person name="Zhou Z."/>
            <person name="Liu Y."/>
            <person name="Xu W."/>
            <person name="Pan J."/>
            <person name="Luo Z.H."/>
            <person name="Li M."/>
        </authorList>
    </citation>
    <scope>NUCLEOTIDE SEQUENCE [LARGE SCALE GENOMIC DNA]</scope>
    <source>
        <strain evidence="1">HyVt-538</strain>
    </source>
</reference>
<evidence type="ECO:0000313" key="1">
    <source>
        <dbReference type="EMBL" id="HHI88816.1"/>
    </source>
</evidence>
<feature type="non-terminal residue" evidence="1">
    <location>
        <position position="115"/>
    </location>
</feature>
<dbReference type="EMBL" id="DROP01000174">
    <property type="protein sequence ID" value="HHI88816.1"/>
    <property type="molecule type" value="Genomic_DNA"/>
</dbReference>
<sequence>MTDQLPAKVPSLAKAFGPEREALRQLIVEEELGANATVRAARIALERTGARFARETTDITIRRTGLWLLEMVKAGAGVLDKATKADIVWQEVPRPKMRMIAGSTLYYLAALVFFV</sequence>
<organism evidence="1">
    <name type="scientific">Hellea balneolensis</name>
    <dbReference type="NCBI Taxonomy" id="287478"/>
    <lineage>
        <taxon>Bacteria</taxon>
        <taxon>Pseudomonadati</taxon>
        <taxon>Pseudomonadota</taxon>
        <taxon>Alphaproteobacteria</taxon>
        <taxon>Maricaulales</taxon>
        <taxon>Robiginitomaculaceae</taxon>
        <taxon>Hellea</taxon>
    </lineage>
</organism>